<protein>
    <submittedName>
        <fullName evidence="7">Site-specific integrase</fullName>
    </submittedName>
</protein>
<gene>
    <name evidence="7" type="ORF">L1857_08465</name>
</gene>
<feature type="domain" description="Tyr recombinase" evidence="5">
    <location>
        <begin position="172"/>
        <end position="372"/>
    </location>
</feature>
<dbReference type="InterPro" id="IPR050090">
    <property type="entry name" value="Tyrosine_recombinase_XerCD"/>
</dbReference>
<dbReference type="InterPro" id="IPR011010">
    <property type="entry name" value="DNA_brk_join_enz"/>
</dbReference>
<dbReference type="SUPFAM" id="SSF56349">
    <property type="entry name" value="DNA breaking-rejoining enzymes"/>
    <property type="match status" value="1"/>
</dbReference>
<dbReference type="Gene3D" id="1.10.443.10">
    <property type="entry name" value="Intergrase catalytic core"/>
    <property type="match status" value="1"/>
</dbReference>
<feature type="domain" description="Core-binding (CB)" evidence="6">
    <location>
        <begin position="68"/>
        <end position="151"/>
    </location>
</feature>
<dbReference type="InterPro" id="IPR044068">
    <property type="entry name" value="CB"/>
</dbReference>
<evidence type="ECO:0000256" key="3">
    <source>
        <dbReference type="ARBA" id="ARBA00023172"/>
    </source>
</evidence>
<reference evidence="7" key="1">
    <citation type="submission" date="2022-01" db="EMBL/GenBank/DDBJ databases">
        <title>PSI-footprinting approach for the identification of protein synthesis inhibitor producers.</title>
        <authorList>
            <person name="Handel F."/>
            <person name="Kulik A."/>
            <person name="Wex K.W."/>
            <person name="Berscheid A."/>
            <person name="Saur J.S."/>
            <person name="Winkler A."/>
            <person name="Wibberg D."/>
            <person name="Kalinowski J."/>
            <person name="Broetz-Oesterhelt H."/>
            <person name="Mast Y."/>
        </authorList>
    </citation>
    <scope>NUCLEOTIDE SEQUENCE</scope>
    <source>
        <strain evidence="7">KNN 49.3e</strain>
    </source>
</reference>
<dbReference type="CDD" id="cd01189">
    <property type="entry name" value="INT_ICEBs1_C_like"/>
    <property type="match status" value="1"/>
</dbReference>
<dbReference type="Proteomes" id="UP000830158">
    <property type="component" value="Chromosome"/>
</dbReference>
<name>A0ABY4NS00_9PSEU</name>
<dbReference type="InterPro" id="IPR013762">
    <property type="entry name" value="Integrase-like_cat_sf"/>
</dbReference>
<sequence>MSGKRANGEGSIYRRADGRWGASAFVETTSGKRKRIHVYGKTRQEVHDRLTEKLAQARKGIRTPDKEWTVGAYLDYWLTNVVTSKNRPRTVELYEACIRRHLKPALGSIRLTKLTVQYVQTFLNEQLAAGSSTRSIHQMRSTLRAALSRAEREELVVRNVAKLVDIPAYRRKPITPWTAEQTLAFLDAARDHRWYGAYLMLLAYGMRRGEVLGLRWRDVDLDQGIIHVQQQLQRIGSKLMVGDVKTEAGRRILPIIAPVRDILLDLAVQRYASELSRPYDPNDDGTNDLIFLSSMGTPIDPKNFVRTFHEIREQAGLPRITVHHTRHTAATLLKKLGVPARDAQLILGHSHITTTQQIYQHGDIEGQAKALERVGQIITEGVAAKSAANPEFSTGESTILRALTPGGPGGARTLDTLLKSHVFTEVVLTSTPNLGHVRTLAYAHILASVAVKNCCKTVPAGPRLGTSLVAEWIYLLRLLRTVEVRLMTMKSFPFNLLPPSSVHTHNEMKESETRKEAMT</sequence>
<proteinExistence type="predicted"/>
<evidence type="ECO:0000256" key="2">
    <source>
        <dbReference type="ARBA" id="ARBA00023125"/>
    </source>
</evidence>
<evidence type="ECO:0000259" key="6">
    <source>
        <dbReference type="PROSITE" id="PS51900"/>
    </source>
</evidence>
<dbReference type="PANTHER" id="PTHR30349">
    <property type="entry name" value="PHAGE INTEGRASE-RELATED"/>
    <property type="match status" value="1"/>
</dbReference>
<evidence type="ECO:0000259" key="5">
    <source>
        <dbReference type="PROSITE" id="PS51898"/>
    </source>
</evidence>
<dbReference type="Gene3D" id="1.10.150.130">
    <property type="match status" value="1"/>
</dbReference>
<dbReference type="PROSITE" id="PS51900">
    <property type="entry name" value="CB"/>
    <property type="match status" value="1"/>
</dbReference>
<accession>A0ABY4NS00</accession>
<organism evidence="7 8">
    <name type="scientific">Amycolatopsis thermalba</name>
    <dbReference type="NCBI Taxonomy" id="944492"/>
    <lineage>
        <taxon>Bacteria</taxon>
        <taxon>Bacillati</taxon>
        <taxon>Actinomycetota</taxon>
        <taxon>Actinomycetes</taxon>
        <taxon>Pseudonocardiales</taxon>
        <taxon>Pseudonocardiaceae</taxon>
        <taxon>Amycolatopsis</taxon>
    </lineage>
</organism>
<evidence type="ECO:0000256" key="1">
    <source>
        <dbReference type="ARBA" id="ARBA00022908"/>
    </source>
</evidence>
<keyword evidence="3" id="KW-0233">DNA recombination</keyword>
<dbReference type="PROSITE" id="PS51898">
    <property type="entry name" value="TYR_RECOMBINASE"/>
    <property type="match status" value="1"/>
</dbReference>
<evidence type="ECO:0000313" key="7">
    <source>
        <dbReference type="EMBL" id="UQS22846.1"/>
    </source>
</evidence>
<dbReference type="PANTHER" id="PTHR30349:SF91">
    <property type="entry name" value="INTA PROTEIN"/>
    <property type="match status" value="1"/>
</dbReference>
<keyword evidence="2 4" id="KW-0238">DNA-binding</keyword>
<dbReference type="Pfam" id="PF14659">
    <property type="entry name" value="Phage_int_SAM_3"/>
    <property type="match status" value="1"/>
</dbReference>
<dbReference type="EMBL" id="CP091196">
    <property type="protein sequence ID" value="UQS22846.1"/>
    <property type="molecule type" value="Genomic_DNA"/>
</dbReference>
<dbReference type="InterPro" id="IPR002104">
    <property type="entry name" value="Integrase_catalytic"/>
</dbReference>
<evidence type="ECO:0000313" key="8">
    <source>
        <dbReference type="Proteomes" id="UP000830158"/>
    </source>
</evidence>
<keyword evidence="1" id="KW-0229">DNA integration</keyword>
<keyword evidence="8" id="KW-1185">Reference proteome</keyword>
<dbReference type="Pfam" id="PF00589">
    <property type="entry name" value="Phage_integrase"/>
    <property type="match status" value="1"/>
</dbReference>
<evidence type="ECO:0000256" key="4">
    <source>
        <dbReference type="PROSITE-ProRule" id="PRU01248"/>
    </source>
</evidence>
<dbReference type="InterPro" id="IPR010998">
    <property type="entry name" value="Integrase_recombinase_N"/>
</dbReference>
<dbReference type="InterPro" id="IPR004107">
    <property type="entry name" value="Integrase_SAM-like_N"/>
</dbReference>
<dbReference type="RefSeq" id="WP_116112825.1">
    <property type="nucleotide sequence ID" value="NZ_CP091196.1"/>
</dbReference>